<dbReference type="InterPro" id="IPR001647">
    <property type="entry name" value="HTH_TetR"/>
</dbReference>
<dbReference type="PROSITE" id="PS50977">
    <property type="entry name" value="HTH_TETR_2"/>
    <property type="match status" value="1"/>
</dbReference>
<evidence type="ECO:0000256" key="2">
    <source>
        <dbReference type="PROSITE-ProRule" id="PRU00335"/>
    </source>
</evidence>
<proteinExistence type="predicted"/>
<dbReference type="GO" id="GO:0003677">
    <property type="term" value="F:DNA binding"/>
    <property type="evidence" value="ECO:0007669"/>
    <property type="project" value="UniProtKB-UniRule"/>
</dbReference>
<name>A0A1N7LW81_9FLAO</name>
<dbReference type="OrthoDB" id="1258954at2"/>
<keyword evidence="1 2" id="KW-0238">DNA-binding</keyword>
<dbReference type="InterPro" id="IPR009057">
    <property type="entry name" value="Homeodomain-like_sf"/>
</dbReference>
<gene>
    <name evidence="4" type="ORF">SAMN05421785_102534</name>
</gene>
<dbReference type="Pfam" id="PF00440">
    <property type="entry name" value="TetR_N"/>
    <property type="match status" value="1"/>
</dbReference>
<evidence type="ECO:0000256" key="1">
    <source>
        <dbReference type="ARBA" id="ARBA00023125"/>
    </source>
</evidence>
<evidence type="ECO:0000259" key="3">
    <source>
        <dbReference type="PROSITE" id="PS50977"/>
    </source>
</evidence>
<dbReference type="Proteomes" id="UP000185781">
    <property type="component" value="Unassembled WGS sequence"/>
</dbReference>
<evidence type="ECO:0000313" key="5">
    <source>
        <dbReference type="Proteomes" id="UP000185781"/>
    </source>
</evidence>
<reference evidence="4 5" key="1">
    <citation type="submission" date="2017-01" db="EMBL/GenBank/DDBJ databases">
        <authorList>
            <person name="Mah S.A."/>
            <person name="Swanson W.J."/>
            <person name="Moy G.W."/>
            <person name="Vacquier V.D."/>
        </authorList>
    </citation>
    <scope>NUCLEOTIDE SEQUENCE [LARGE SCALE GENOMIC DNA]</scope>
    <source>
        <strain evidence="4 5">DSM 18014</strain>
    </source>
</reference>
<dbReference type="AlphaFoldDB" id="A0A1N7LW81"/>
<dbReference type="SUPFAM" id="SSF46689">
    <property type="entry name" value="Homeodomain-like"/>
    <property type="match status" value="1"/>
</dbReference>
<feature type="DNA-binding region" description="H-T-H motif" evidence="2">
    <location>
        <begin position="25"/>
        <end position="44"/>
    </location>
</feature>
<dbReference type="RefSeq" id="WP_076390972.1">
    <property type="nucleotide sequence ID" value="NZ_FTOV01000002.1"/>
</dbReference>
<dbReference type="Gene3D" id="1.10.357.10">
    <property type="entry name" value="Tetracycline Repressor, domain 2"/>
    <property type="match status" value="1"/>
</dbReference>
<dbReference type="STRING" id="373672.SAMN05421785_102534"/>
<accession>A0A1N7LW81</accession>
<evidence type="ECO:0000313" key="4">
    <source>
        <dbReference type="EMBL" id="SIS77961.1"/>
    </source>
</evidence>
<sequence length="177" mass="21008">MNDTQFLWIKAGYETFATHGENALKIEKLARETGKSKSSFYHHFADTEGFMEELLSFHLNRSEIIAEKEKNAQNIHPELIEILAEHKIDLLFNRQLRFQQQKQNFKTTLEKSNQIVGNQFVKIWAKDLQLKLSQRQLESLFELALENFFLQINPENITKEWLTAYFENLKRIAKNFE</sequence>
<protein>
    <submittedName>
        <fullName evidence="4">Transcriptional regulator, TetR family</fullName>
    </submittedName>
</protein>
<dbReference type="EMBL" id="FTOV01000002">
    <property type="protein sequence ID" value="SIS77961.1"/>
    <property type="molecule type" value="Genomic_DNA"/>
</dbReference>
<organism evidence="4 5">
    <name type="scientific">Chryseobacterium gambrini</name>
    <dbReference type="NCBI Taxonomy" id="373672"/>
    <lineage>
        <taxon>Bacteria</taxon>
        <taxon>Pseudomonadati</taxon>
        <taxon>Bacteroidota</taxon>
        <taxon>Flavobacteriia</taxon>
        <taxon>Flavobacteriales</taxon>
        <taxon>Weeksellaceae</taxon>
        <taxon>Chryseobacterium group</taxon>
        <taxon>Chryseobacterium</taxon>
    </lineage>
</organism>
<feature type="domain" description="HTH tetR-type" evidence="3">
    <location>
        <begin position="2"/>
        <end position="62"/>
    </location>
</feature>